<feature type="transmembrane region" description="Helical" evidence="1">
    <location>
        <begin position="148"/>
        <end position="164"/>
    </location>
</feature>
<evidence type="ECO:0000313" key="3">
    <source>
        <dbReference type="Proteomes" id="UP000295334"/>
    </source>
</evidence>
<feature type="transmembrane region" description="Helical" evidence="1">
    <location>
        <begin position="205"/>
        <end position="223"/>
    </location>
</feature>
<feature type="transmembrane region" description="Helical" evidence="1">
    <location>
        <begin position="75"/>
        <end position="96"/>
    </location>
</feature>
<sequence length="232" mass="24960">MEWMASLLLLVFLELALGLENMAFLTMVTERLPRRRRIRARWAGTILALCFRFLFLGGLSAVMSPDGSVFLPDGAAVPLWTIILLSGGAFLLYQSIKEIRGALAPAPLLVLISEKRLLAGVSMQVLAINLIFSVASTMTAVGLTRDPGIMYCAVAVASGILLLASGPVGRLLNKRVLFKILIPGARALIGGTLLSEGLGITVPRFALILILLLGFALAITNLWPRGFRSHPQ</sequence>
<reference evidence="2 3" key="1">
    <citation type="submission" date="2019-03" db="EMBL/GenBank/DDBJ databases">
        <authorList>
            <person name="Kim M.K.M."/>
        </authorList>
    </citation>
    <scope>NUCLEOTIDE SEQUENCE [LARGE SCALE GENOMIC DNA]</scope>
    <source>
        <strain evidence="2 3">17J68-12</strain>
    </source>
</reference>
<dbReference type="EMBL" id="SJZI01000052">
    <property type="protein sequence ID" value="TCJ12096.1"/>
    <property type="molecule type" value="Genomic_DNA"/>
</dbReference>
<dbReference type="Proteomes" id="UP000295334">
    <property type="component" value="Unassembled WGS sequence"/>
</dbReference>
<dbReference type="InterPro" id="IPR005496">
    <property type="entry name" value="Integral_membrane_TerC"/>
</dbReference>
<organism evidence="2 3">
    <name type="scientific">Flaviaesturariibacter flavus</name>
    <dbReference type="NCBI Taxonomy" id="2502780"/>
    <lineage>
        <taxon>Bacteria</taxon>
        <taxon>Pseudomonadati</taxon>
        <taxon>Bacteroidota</taxon>
        <taxon>Chitinophagia</taxon>
        <taxon>Chitinophagales</taxon>
        <taxon>Chitinophagaceae</taxon>
        <taxon>Flaviaestuariibacter</taxon>
    </lineage>
</organism>
<dbReference type="Pfam" id="PF03741">
    <property type="entry name" value="TerC"/>
    <property type="match status" value="1"/>
</dbReference>
<comment type="caution">
    <text evidence="2">The sequence shown here is derived from an EMBL/GenBank/DDBJ whole genome shotgun (WGS) entry which is preliminary data.</text>
</comment>
<evidence type="ECO:0000313" key="2">
    <source>
        <dbReference type="EMBL" id="TCJ12096.1"/>
    </source>
</evidence>
<evidence type="ECO:0008006" key="4">
    <source>
        <dbReference type="Google" id="ProtNLM"/>
    </source>
</evidence>
<keyword evidence="1" id="KW-0472">Membrane</keyword>
<gene>
    <name evidence="2" type="ORF">EPD60_16210</name>
</gene>
<dbReference type="AlphaFoldDB" id="A0A4V6NAX0"/>
<dbReference type="GO" id="GO:0016020">
    <property type="term" value="C:membrane"/>
    <property type="evidence" value="ECO:0007669"/>
    <property type="project" value="InterPro"/>
</dbReference>
<feature type="transmembrane region" description="Helical" evidence="1">
    <location>
        <begin position="6"/>
        <end position="28"/>
    </location>
</feature>
<feature type="transmembrane region" description="Helical" evidence="1">
    <location>
        <begin position="176"/>
        <end position="193"/>
    </location>
</feature>
<keyword evidence="1" id="KW-0812">Transmembrane</keyword>
<keyword evidence="1" id="KW-1133">Transmembrane helix</keyword>
<protein>
    <recommendedName>
        <fullName evidence="4">TerC family protein</fullName>
    </recommendedName>
</protein>
<name>A0A4V6NAX0_9BACT</name>
<dbReference type="RefSeq" id="WP_131450572.1">
    <property type="nucleotide sequence ID" value="NZ_SJZI01000052.1"/>
</dbReference>
<feature type="transmembrane region" description="Helical" evidence="1">
    <location>
        <begin position="117"/>
        <end position="136"/>
    </location>
</feature>
<proteinExistence type="predicted"/>
<dbReference type="OrthoDB" id="9805314at2"/>
<accession>A0A4V6NAX0</accession>
<keyword evidence="3" id="KW-1185">Reference proteome</keyword>
<feature type="transmembrane region" description="Helical" evidence="1">
    <location>
        <begin position="40"/>
        <end position="63"/>
    </location>
</feature>
<evidence type="ECO:0000256" key="1">
    <source>
        <dbReference type="SAM" id="Phobius"/>
    </source>
</evidence>